<dbReference type="InterPro" id="IPR032675">
    <property type="entry name" value="LRR_dom_sf"/>
</dbReference>
<evidence type="ECO:0000313" key="2">
    <source>
        <dbReference type="Proteomes" id="UP000266239"/>
    </source>
</evidence>
<dbReference type="Gene3D" id="3.80.10.10">
    <property type="entry name" value="Ribonuclease Inhibitor"/>
    <property type="match status" value="1"/>
</dbReference>
<accession>A0A397A6A5</accession>
<dbReference type="AlphaFoldDB" id="A0A397A6A5"/>
<dbReference type="SUPFAM" id="SSF52047">
    <property type="entry name" value="RNI-like"/>
    <property type="match status" value="1"/>
</dbReference>
<dbReference type="Proteomes" id="UP000266239">
    <property type="component" value="Unassembled WGS sequence"/>
</dbReference>
<name>A0A397A6A5_APHAT</name>
<comment type="caution">
    <text evidence="1">The sequence shown here is derived from an EMBL/GenBank/DDBJ whole genome shotgun (WGS) entry which is preliminary data.</text>
</comment>
<proteinExistence type="predicted"/>
<evidence type="ECO:0000313" key="1">
    <source>
        <dbReference type="EMBL" id="RHY01875.1"/>
    </source>
</evidence>
<gene>
    <name evidence="1" type="ORF">DYB25_012043</name>
</gene>
<sequence>MGITITATAARTNVIDSLKRKNTMKRLKQRTEGGYDGMSAAGRIQEHTVLKVARCIGDAATLFAFLEAFRPLHVLGPLEHLYQLGLVWDHSRLWPSLTVRGPVSDDERTHLEAILKLYTRVTVDCSSFDLDWLERHLHPLAEMSWTKFPHAIPGASSSTVREWYLQWACLRITSVTASFRYYQHDSHCDLPVEFVAVLSQLPHLTSLHVSSCSDDVAAGIFAFAGQCSSLTELTFDTTSDVVVTDAVCRDLLSWFSSTRVRHFQVSNWNTVADNVDPVLLDRVHSAMFKALDSLGFRHSNLIAINPTAFTFPMQALTLSQCVLSPAFVNTLVARLPASNVESLTFHLRLLPDVKTLRTLELGGGRHRNALTVQKEWTPLIPLLVPTRVKTLTLRDIGLSKICLRQVVHAVCDNVTIDEINVYDEKISFADVKLLMENTTHNDRPVKLKSIDIGRSTIKPSGLAMLTAVAARCNVHFHYSSK</sequence>
<dbReference type="EMBL" id="QUTA01009061">
    <property type="protein sequence ID" value="RHY01875.1"/>
    <property type="molecule type" value="Genomic_DNA"/>
</dbReference>
<organism evidence="1 2">
    <name type="scientific">Aphanomyces astaci</name>
    <name type="common">Crayfish plague agent</name>
    <dbReference type="NCBI Taxonomy" id="112090"/>
    <lineage>
        <taxon>Eukaryota</taxon>
        <taxon>Sar</taxon>
        <taxon>Stramenopiles</taxon>
        <taxon>Oomycota</taxon>
        <taxon>Saprolegniomycetes</taxon>
        <taxon>Saprolegniales</taxon>
        <taxon>Verrucalvaceae</taxon>
        <taxon>Aphanomyces</taxon>
    </lineage>
</organism>
<protein>
    <submittedName>
        <fullName evidence="1">Uncharacterized protein</fullName>
    </submittedName>
</protein>
<reference evidence="1 2" key="1">
    <citation type="submission" date="2018-08" db="EMBL/GenBank/DDBJ databases">
        <title>Aphanomyces genome sequencing and annotation.</title>
        <authorList>
            <person name="Minardi D."/>
            <person name="Oidtmann B."/>
            <person name="Van Der Giezen M."/>
            <person name="Studholme D.J."/>
        </authorList>
    </citation>
    <scope>NUCLEOTIDE SEQUENCE [LARGE SCALE GENOMIC DNA]</scope>
    <source>
        <strain evidence="1 2">Yx</strain>
    </source>
</reference>